<name>C7TXZ4_SCHJA</name>
<organism evidence="2">
    <name type="scientific">Schistosoma japonicum</name>
    <name type="common">Blood fluke</name>
    <dbReference type="NCBI Taxonomy" id="6182"/>
    <lineage>
        <taxon>Eukaryota</taxon>
        <taxon>Metazoa</taxon>
        <taxon>Spiralia</taxon>
        <taxon>Lophotrochozoa</taxon>
        <taxon>Platyhelminthes</taxon>
        <taxon>Trematoda</taxon>
        <taxon>Digenea</taxon>
        <taxon>Strigeidida</taxon>
        <taxon>Schistosomatoidea</taxon>
        <taxon>Schistosomatidae</taxon>
        <taxon>Schistosoma</taxon>
    </lineage>
</organism>
<sequence length="134" mass="15197">MKDENDFTNAKQSAFRFCRTHVRSLLLDVSRRIFKMTRDPSGSSFNYAENFGNIEVDVRHHTYLLPAVPSAIKWTRAAVCGYFQRAVPKAKGEGSLAEIIQRLLLVYRNTPNNSAPKTEITGRSTYGPETKNDK</sequence>
<proteinExistence type="evidence at transcript level"/>
<reference evidence="2" key="2">
    <citation type="submission" date="2009-03" db="EMBL/GenBank/DDBJ databases">
        <authorList>
            <person name="Gang L."/>
        </authorList>
    </citation>
    <scope>NUCLEOTIDE SEQUENCE</scope>
    <source>
        <strain evidence="2">Anhui</strain>
    </source>
</reference>
<evidence type="ECO:0000256" key="1">
    <source>
        <dbReference type="SAM" id="MobiDB-lite"/>
    </source>
</evidence>
<feature type="region of interest" description="Disordered" evidence="1">
    <location>
        <begin position="114"/>
        <end position="134"/>
    </location>
</feature>
<accession>C7TXZ4</accession>
<dbReference type="EMBL" id="FN326746">
    <property type="protein sequence ID" value="CAX82470.1"/>
    <property type="molecule type" value="mRNA"/>
</dbReference>
<evidence type="ECO:0000313" key="2">
    <source>
        <dbReference type="EMBL" id="CAX82470.1"/>
    </source>
</evidence>
<feature type="compositionally biased region" description="Polar residues" evidence="1">
    <location>
        <begin position="114"/>
        <end position="124"/>
    </location>
</feature>
<dbReference type="AlphaFoldDB" id="C7TXZ4"/>
<reference evidence="2" key="1">
    <citation type="journal article" date="2009" name="Nature">
        <title>The Schistosoma japonicum genome reveals features of host-parasite interplay.</title>
        <authorList>
            <person name="Liu F."/>
            <person name="Zhou Y."/>
            <person name="Wang Z.Q."/>
            <person name="Lu G."/>
            <person name="Zheng H."/>
            <person name="Brindley P.J."/>
            <person name="McManus D.P."/>
            <person name="Blair D."/>
            <person name="Zhang Q.H."/>
            <person name="Zhong Y."/>
            <person name="Wang S."/>
            <person name="Han Z.G."/>
            <person name="Chen Z."/>
        </authorList>
    </citation>
    <scope>NUCLEOTIDE SEQUENCE</scope>
    <source>
        <strain evidence="2">Anhui</strain>
    </source>
</reference>
<protein>
    <submittedName>
        <fullName evidence="2">Hypotheticial protein</fullName>
    </submittedName>
</protein>